<dbReference type="EMBL" id="ATNL01000006">
    <property type="protein sequence ID" value="KON74735.1"/>
    <property type="molecule type" value="Genomic_DNA"/>
</dbReference>
<evidence type="ECO:0000313" key="4">
    <source>
        <dbReference type="Proteomes" id="UP000037387"/>
    </source>
</evidence>
<comment type="caution">
    <text evidence="3">The sequence shown here is derived from an EMBL/GenBank/DDBJ whole genome shotgun (WGS) entry which is preliminary data.</text>
</comment>
<sequence>MGGRATSTEAAMATTEQVRQHYAGKDLAARLLAAAGAGDGPVTVDALAPYDELHAGGATSTAALLDLLGLAPGTTLLDVGSGLGGPARLAAHRHGCHVTGVDLSPDFVDAARELTARTGLADLVTFALGDGDRLPCDDASHDRAMLVHVGMNVPDKTALFTEIHRVLRPGSPFGLFEQMRVGAGDLPFPMPWAVDAGSSFVETPDDYGRALTAAGFDVLRVDDRRAALAAAGGPGQDGLVVVFGQEFVTRISNNVAATRAGLLAPVVVLARA</sequence>
<dbReference type="InterPro" id="IPR050447">
    <property type="entry name" value="Erg6_SMT_methyltransf"/>
</dbReference>
<dbReference type="CDD" id="cd02440">
    <property type="entry name" value="AdoMet_MTases"/>
    <property type="match status" value="1"/>
</dbReference>
<proteinExistence type="predicted"/>
<gene>
    <name evidence="3" type="ORF">M768_02025</name>
</gene>
<organism evidence="3 4">
    <name type="scientific">Cellulosimicrobium cellulans F16</name>
    <dbReference type="NCBI Taxonomy" id="1350482"/>
    <lineage>
        <taxon>Bacteria</taxon>
        <taxon>Bacillati</taxon>
        <taxon>Actinomycetota</taxon>
        <taxon>Actinomycetes</taxon>
        <taxon>Micrococcales</taxon>
        <taxon>Promicromonosporaceae</taxon>
        <taxon>Cellulosimicrobium</taxon>
    </lineage>
</organism>
<keyword evidence="1" id="KW-0808">Transferase</keyword>
<evidence type="ECO:0000313" key="3">
    <source>
        <dbReference type="EMBL" id="KON74735.1"/>
    </source>
</evidence>
<dbReference type="InterPro" id="IPR029063">
    <property type="entry name" value="SAM-dependent_MTases_sf"/>
</dbReference>
<dbReference type="Gene3D" id="3.40.50.150">
    <property type="entry name" value="Vaccinia Virus protein VP39"/>
    <property type="match status" value="1"/>
</dbReference>
<dbReference type="Pfam" id="PF08241">
    <property type="entry name" value="Methyltransf_11"/>
    <property type="match status" value="1"/>
</dbReference>
<dbReference type="GO" id="GO:0008757">
    <property type="term" value="F:S-adenosylmethionine-dependent methyltransferase activity"/>
    <property type="evidence" value="ECO:0007669"/>
    <property type="project" value="InterPro"/>
</dbReference>
<evidence type="ECO:0000259" key="2">
    <source>
        <dbReference type="Pfam" id="PF08241"/>
    </source>
</evidence>
<feature type="domain" description="Methyltransferase type 11" evidence="2">
    <location>
        <begin position="77"/>
        <end position="171"/>
    </location>
</feature>
<name>A0A0M0FAV0_CELCE</name>
<dbReference type="Proteomes" id="UP000037387">
    <property type="component" value="Unassembled WGS sequence"/>
</dbReference>
<reference evidence="3 4" key="1">
    <citation type="journal article" date="2015" name="Sci. Rep.">
        <title>Functional and structural properties of a novel cellulosome-like multienzyme complex: efficient glycoside hydrolysis of water-insoluble 7-xylosyl-10-deacetylpaclitaxel.</title>
        <authorList>
            <person name="Dou T.Y."/>
            <person name="Luan H.W."/>
            <person name="Ge G.B."/>
            <person name="Dong M.M."/>
            <person name="Zou H.F."/>
            <person name="He Y.Q."/>
            <person name="Cui P."/>
            <person name="Wang J.Y."/>
            <person name="Hao D.C."/>
            <person name="Yang S.L."/>
            <person name="Yang L."/>
        </authorList>
    </citation>
    <scope>NUCLEOTIDE SEQUENCE [LARGE SCALE GENOMIC DNA]</scope>
    <source>
        <strain evidence="3 4">F16</strain>
    </source>
</reference>
<evidence type="ECO:0000256" key="1">
    <source>
        <dbReference type="ARBA" id="ARBA00022679"/>
    </source>
</evidence>
<dbReference type="InterPro" id="IPR013216">
    <property type="entry name" value="Methyltransf_11"/>
</dbReference>
<accession>A0A0M0FAV0</accession>
<dbReference type="PATRIC" id="fig|1350482.3.peg.389"/>
<dbReference type="AlphaFoldDB" id="A0A0M0FAV0"/>
<keyword evidence="4" id="KW-1185">Reference proteome</keyword>
<dbReference type="PANTHER" id="PTHR44068:SF11">
    <property type="entry name" value="GERANYL DIPHOSPHATE 2-C-METHYLTRANSFERASE"/>
    <property type="match status" value="1"/>
</dbReference>
<protein>
    <recommendedName>
        <fullName evidence="2">Methyltransferase type 11 domain-containing protein</fullName>
    </recommendedName>
</protein>
<dbReference type="PANTHER" id="PTHR44068">
    <property type="entry name" value="ZGC:194242"/>
    <property type="match status" value="1"/>
</dbReference>
<dbReference type="SUPFAM" id="SSF53335">
    <property type="entry name" value="S-adenosyl-L-methionine-dependent methyltransferases"/>
    <property type="match status" value="1"/>
</dbReference>